<dbReference type="OrthoDB" id="336415at2"/>
<dbReference type="Gene3D" id="3.40.630.30">
    <property type="match status" value="1"/>
</dbReference>
<name>A0A1M5XE62_9GAMM</name>
<dbReference type="Pfam" id="PF00583">
    <property type="entry name" value="Acetyltransf_1"/>
    <property type="match status" value="1"/>
</dbReference>
<dbReference type="PROSITE" id="PS51186">
    <property type="entry name" value="GNAT"/>
    <property type="match status" value="1"/>
</dbReference>
<dbReference type="STRING" id="299255.SAMN02745129_3460"/>
<keyword evidence="3" id="KW-1185">Reference proteome</keyword>
<dbReference type="AlphaFoldDB" id="A0A1M5XE62"/>
<reference evidence="2 3" key="1">
    <citation type="submission" date="2016-11" db="EMBL/GenBank/DDBJ databases">
        <authorList>
            <person name="Jaros S."/>
            <person name="Januszkiewicz K."/>
            <person name="Wedrychowicz H."/>
        </authorList>
    </citation>
    <scope>NUCLEOTIDE SEQUENCE [LARGE SCALE GENOMIC DNA]</scope>
    <source>
        <strain evidence="2 3">DSM 16917</strain>
    </source>
</reference>
<evidence type="ECO:0000313" key="3">
    <source>
        <dbReference type="Proteomes" id="UP000184268"/>
    </source>
</evidence>
<protein>
    <submittedName>
        <fullName evidence="2">Putative acetyltransferase</fullName>
    </submittedName>
</protein>
<feature type="domain" description="N-acetyltransferase" evidence="1">
    <location>
        <begin position="5"/>
        <end position="166"/>
    </location>
</feature>
<dbReference type="Proteomes" id="UP000184268">
    <property type="component" value="Unassembled WGS sequence"/>
</dbReference>
<dbReference type="InterPro" id="IPR000182">
    <property type="entry name" value="GNAT_dom"/>
</dbReference>
<evidence type="ECO:0000313" key="2">
    <source>
        <dbReference type="EMBL" id="SHH97932.1"/>
    </source>
</evidence>
<accession>A0A1M5XE62</accession>
<dbReference type="PANTHER" id="PTHR43415:SF3">
    <property type="entry name" value="GNAT-FAMILY ACETYLTRANSFERASE"/>
    <property type="match status" value="1"/>
</dbReference>
<dbReference type="SUPFAM" id="SSF55729">
    <property type="entry name" value="Acyl-CoA N-acyltransferases (Nat)"/>
    <property type="match status" value="1"/>
</dbReference>
<dbReference type="PANTHER" id="PTHR43415">
    <property type="entry name" value="SPERMIDINE N(1)-ACETYLTRANSFERASE"/>
    <property type="match status" value="1"/>
</dbReference>
<dbReference type="EMBL" id="FQXG01000005">
    <property type="protein sequence ID" value="SHH97932.1"/>
    <property type="molecule type" value="Genomic_DNA"/>
</dbReference>
<sequence length="170" mass="19007">MPEFFHIRRAEPSDAEAFAEIASGESAYSNTMQLPWPSVAKWRKNCEQWPDHVHVLVAENSEGKVIGNLGMEALQSPRRRHIGQLGMFVHDDWQGQGVGTALMAAAIELADNWLNLSRLELEVYPDNEAALALYRRFGFVQEGVARQGAFRAGKLTDVVKMGRLRDEVTG</sequence>
<dbReference type="CDD" id="cd04301">
    <property type="entry name" value="NAT_SF"/>
    <property type="match status" value="1"/>
</dbReference>
<dbReference type="GO" id="GO:0016747">
    <property type="term" value="F:acyltransferase activity, transferring groups other than amino-acyl groups"/>
    <property type="evidence" value="ECO:0007669"/>
    <property type="project" value="InterPro"/>
</dbReference>
<dbReference type="InterPro" id="IPR016181">
    <property type="entry name" value="Acyl_CoA_acyltransferase"/>
</dbReference>
<proteinExistence type="predicted"/>
<gene>
    <name evidence="2" type="ORF">SAMN02745129_3460</name>
</gene>
<dbReference type="RefSeq" id="WP_067661679.1">
    <property type="nucleotide sequence ID" value="NZ_FQXG01000005.1"/>
</dbReference>
<keyword evidence="2" id="KW-0808">Transferase</keyword>
<evidence type="ECO:0000259" key="1">
    <source>
        <dbReference type="PROSITE" id="PS51186"/>
    </source>
</evidence>
<organism evidence="2 3">
    <name type="scientific">Ferrimonas marina</name>
    <dbReference type="NCBI Taxonomy" id="299255"/>
    <lineage>
        <taxon>Bacteria</taxon>
        <taxon>Pseudomonadati</taxon>
        <taxon>Pseudomonadota</taxon>
        <taxon>Gammaproteobacteria</taxon>
        <taxon>Alteromonadales</taxon>
        <taxon>Ferrimonadaceae</taxon>
        <taxon>Ferrimonas</taxon>
    </lineage>
</organism>